<organism evidence="2 3">
    <name type="scientific">Streptomyces edwardsiae</name>
    <dbReference type="NCBI Taxonomy" id="3075527"/>
    <lineage>
        <taxon>Bacteria</taxon>
        <taxon>Bacillati</taxon>
        <taxon>Actinomycetota</taxon>
        <taxon>Actinomycetes</taxon>
        <taxon>Kitasatosporales</taxon>
        <taxon>Streptomycetaceae</taxon>
        <taxon>Streptomyces</taxon>
    </lineage>
</organism>
<accession>A0ABU2PT86</accession>
<dbReference type="EMBL" id="JAVRFA010000010">
    <property type="protein sequence ID" value="MDT0395379.1"/>
    <property type="molecule type" value="Genomic_DNA"/>
</dbReference>
<proteinExistence type="predicted"/>
<name>A0ABU2PT86_9ACTN</name>
<sequence length="427" mass="45982">MDTTRNTVLEAWMTEHGYSSNGFAEAVNRAIERLTGRPGGLDGSSVRAWKAGRVTWPKSAARRALEDVTGLPTVALGFVPRGRPSSTPAPPQQEDPDMKRRTLVGGIAAAAAAAAAPGNASPRRIGMSDVNRLNKRFAEIIASDHRHGGQLGIEQRAAALADEALNLQNAGSATQRVRSNLYASAAAFCSSAMWAAIDGRRYDVAKAHMREAQALAEMSGDQAIKFRIWSHAGTMYRHMGRPADALAANDVARNLHLTRRDPLFASLGLARQGAIHGTAQDRIGTRRAFEQAQDTMLRANPADYRPVWMLAFYDQAELDSLALSAHLALGDYSTAEYHAHRCLSALRPHMIRSRAITTTRLAHAQLAQGAPDAATATAMKVPAEAATQHARVTRMLQEFGAALRATAPGSSTVQTWTEHSAAWRMAA</sequence>
<keyword evidence="3" id="KW-1185">Reference proteome</keyword>
<dbReference type="SUPFAM" id="SSF48452">
    <property type="entry name" value="TPR-like"/>
    <property type="match status" value="1"/>
</dbReference>
<dbReference type="RefSeq" id="WP_311643587.1">
    <property type="nucleotide sequence ID" value="NZ_JAVRFA010000010.1"/>
</dbReference>
<evidence type="ECO:0000313" key="2">
    <source>
        <dbReference type="EMBL" id="MDT0395379.1"/>
    </source>
</evidence>
<feature type="region of interest" description="Disordered" evidence="1">
    <location>
        <begin position="76"/>
        <end position="98"/>
    </location>
</feature>
<gene>
    <name evidence="2" type="ORF">RM705_11785</name>
</gene>
<protein>
    <submittedName>
        <fullName evidence="2">XRE family transcriptional regulator</fullName>
    </submittedName>
</protein>
<dbReference type="Proteomes" id="UP001183881">
    <property type="component" value="Unassembled WGS sequence"/>
</dbReference>
<reference evidence="3" key="1">
    <citation type="submission" date="2023-07" db="EMBL/GenBank/DDBJ databases">
        <title>30 novel species of actinomycetes from the DSMZ collection.</title>
        <authorList>
            <person name="Nouioui I."/>
        </authorList>
    </citation>
    <scope>NUCLEOTIDE SEQUENCE [LARGE SCALE GENOMIC DNA]</scope>
    <source>
        <strain evidence="3">DSM 41636</strain>
    </source>
</reference>
<evidence type="ECO:0000313" key="3">
    <source>
        <dbReference type="Proteomes" id="UP001183881"/>
    </source>
</evidence>
<comment type="caution">
    <text evidence="2">The sequence shown here is derived from an EMBL/GenBank/DDBJ whole genome shotgun (WGS) entry which is preliminary data.</text>
</comment>
<dbReference type="InterPro" id="IPR011990">
    <property type="entry name" value="TPR-like_helical_dom_sf"/>
</dbReference>
<evidence type="ECO:0000256" key="1">
    <source>
        <dbReference type="SAM" id="MobiDB-lite"/>
    </source>
</evidence>